<keyword evidence="1 3" id="KW-0560">Oxidoreductase</keyword>
<evidence type="ECO:0000256" key="2">
    <source>
        <dbReference type="ARBA" id="ARBA00023027"/>
    </source>
</evidence>
<sequence length="510" mass="57300">MKTLNRRDFPGAQYPDRIIQFGEGNFLRAFVDWQIDLLNEHTDLNAGIVVVRPIATDFPPSLNTQDGLYTTIIRGLNEQGEAVSDARLIRSVNREISAYADFDAFLRLAHNPEMRFVFSNTTEAGISYHAGDRFDDAPPVSYPAKLTRLLFERYQHFAGAADKGWVIIPCELIDYNGEALQALVLRYASEWELPQAFITWLTSANTFCSTLVDRIVTGYPRDEVAALEAQTGYKDAFLDTAEHFYLFVIQGPASLEAELRLDKLPLNVRIVDDIKPYKERKVAILNGAHTALVPVAFQAGIDTVGEAMNDAEICAFVEKAIYDEIIPVLDLPRDELVSFASAVTGRFRNPYIKHQLLSIALNGMTKYRTRILPQLLAGQKAHGALPPRLTFALAALIAFYRGERDGESYPVQDDADWISRYQTLWARHRDGQMSTRELVTAVLSVADHWQQDLSQIPGLVELVTADLDAILTCGMRDARQTSLLIVHLYTRLRPGCAGFLLVTTYYYTNL</sequence>
<dbReference type="PANTHER" id="PTHR30524">
    <property type="entry name" value="MANNITOL-1-PHOSPHATE 5-DEHYDROGENASE"/>
    <property type="match status" value="1"/>
</dbReference>
<dbReference type="InterPro" id="IPR013328">
    <property type="entry name" value="6PGD_dom2"/>
</dbReference>
<feature type="binding site" evidence="3">
    <location>
        <begin position="18"/>
        <end position="29"/>
    </location>
    <ligand>
        <name>NAD(+)</name>
        <dbReference type="ChEBI" id="CHEBI:57540"/>
    </ligand>
</feature>
<dbReference type="NCBIfam" id="NF002969">
    <property type="entry name" value="PRK03643.1"/>
    <property type="match status" value="1"/>
</dbReference>
<dbReference type="EC" id="1.1.1.58" evidence="3"/>
<comment type="catalytic activity">
    <reaction evidence="3">
        <text>D-altronate + NAD(+) = keto-D-tagaturonate + NADH + H(+)</text>
        <dbReference type="Rhea" id="RHEA:17813"/>
        <dbReference type="ChEBI" id="CHEBI:15378"/>
        <dbReference type="ChEBI" id="CHEBI:17360"/>
        <dbReference type="ChEBI" id="CHEBI:17886"/>
        <dbReference type="ChEBI" id="CHEBI:57540"/>
        <dbReference type="ChEBI" id="CHEBI:57945"/>
        <dbReference type="EC" id="1.1.1.58"/>
    </reaction>
</comment>
<dbReference type="InterPro" id="IPR008927">
    <property type="entry name" value="6-PGluconate_DH-like_C_sf"/>
</dbReference>
<dbReference type="GO" id="GO:0019698">
    <property type="term" value="P:D-galacturonate catabolic process"/>
    <property type="evidence" value="ECO:0007669"/>
    <property type="project" value="TreeGrafter"/>
</dbReference>
<reference evidence="6" key="1">
    <citation type="submission" date="2019-04" db="EMBL/GenBank/DDBJ databases">
        <authorList>
            <consortium name="Pathogen Informatics"/>
        </authorList>
    </citation>
    <scope>NUCLEOTIDE SEQUENCE</scope>
    <source>
        <strain evidence="6">NCTC9183</strain>
    </source>
</reference>
<dbReference type="Pfam" id="PF01232">
    <property type="entry name" value="Mannitol_dh"/>
    <property type="match status" value="1"/>
</dbReference>
<dbReference type="GO" id="GO:0009026">
    <property type="term" value="F:tagaturonate reductase activity"/>
    <property type="evidence" value="ECO:0007669"/>
    <property type="project" value="UniProtKB-UniRule"/>
</dbReference>
<evidence type="ECO:0000256" key="3">
    <source>
        <dbReference type="HAMAP-Rule" id="MF_00670"/>
    </source>
</evidence>
<dbReference type="Gene3D" id="3.40.50.720">
    <property type="entry name" value="NAD(P)-binding Rossmann-like Domain"/>
    <property type="match status" value="1"/>
</dbReference>
<comment type="pathway">
    <text evidence="3">Carbohydrate metabolism; pentose and glucuronate interconversion.</text>
</comment>
<dbReference type="InterPro" id="IPR036291">
    <property type="entry name" value="NAD(P)-bd_dom_sf"/>
</dbReference>
<dbReference type="Gene3D" id="1.10.1040.10">
    <property type="entry name" value="N-(1-d-carboxylethyl)-l-norvaline Dehydrogenase, domain 2"/>
    <property type="match status" value="1"/>
</dbReference>
<dbReference type="GO" id="GO:0019592">
    <property type="term" value="P:mannitol catabolic process"/>
    <property type="evidence" value="ECO:0007669"/>
    <property type="project" value="TreeGrafter"/>
</dbReference>
<dbReference type="PANTHER" id="PTHR30524:SF0">
    <property type="entry name" value="ALTRONATE OXIDOREDUCTASE-RELATED"/>
    <property type="match status" value="1"/>
</dbReference>
<dbReference type="InterPro" id="IPR013118">
    <property type="entry name" value="Mannitol_DH_C"/>
</dbReference>
<dbReference type="Proteomes" id="UP000507695">
    <property type="component" value="Unassembled WGS sequence"/>
</dbReference>
<dbReference type="InterPro" id="IPR023668">
    <property type="entry name" value="Altronate_OxRdtase"/>
</dbReference>
<name>A0A4P0Y8L5_KLEPN</name>
<gene>
    <name evidence="3 6" type="primary">uxaB</name>
    <name evidence="6" type="ORF">NCTC9183_03721</name>
</gene>
<keyword evidence="2 3" id="KW-0520">NAD</keyword>
<feature type="domain" description="Mannitol dehydrogenase C-terminal" evidence="5">
    <location>
        <begin position="273"/>
        <end position="470"/>
    </location>
</feature>
<dbReference type="SUPFAM" id="SSF51735">
    <property type="entry name" value="NAD(P)-binding Rossmann-fold domains"/>
    <property type="match status" value="1"/>
</dbReference>
<dbReference type="UniPathway" id="UPA00246"/>
<dbReference type="Pfam" id="PF08125">
    <property type="entry name" value="Mannitol_dh_C"/>
    <property type="match status" value="1"/>
</dbReference>
<dbReference type="AlphaFoldDB" id="A0A4P0Y8L5"/>
<evidence type="ECO:0000259" key="5">
    <source>
        <dbReference type="Pfam" id="PF08125"/>
    </source>
</evidence>
<organism evidence="6">
    <name type="scientific">Klebsiella pneumoniae</name>
    <dbReference type="NCBI Taxonomy" id="573"/>
    <lineage>
        <taxon>Bacteria</taxon>
        <taxon>Pseudomonadati</taxon>
        <taxon>Pseudomonadota</taxon>
        <taxon>Gammaproteobacteria</taxon>
        <taxon>Enterobacterales</taxon>
        <taxon>Enterobacteriaceae</taxon>
        <taxon>Klebsiella/Raoultella group</taxon>
        <taxon>Klebsiella</taxon>
        <taxon>Klebsiella pneumoniae complex</taxon>
    </lineage>
</organism>
<proteinExistence type="inferred from homology"/>
<evidence type="ECO:0000256" key="1">
    <source>
        <dbReference type="ARBA" id="ARBA00023002"/>
    </source>
</evidence>
<dbReference type="FunFam" id="3.40.50.720:FF:000153">
    <property type="entry name" value="Altronate oxidoreductase"/>
    <property type="match status" value="1"/>
</dbReference>
<comment type="similarity">
    <text evidence="3">Belongs to the mannitol dehydrogenase family. UxaB subfamily.</text>
</comment>
<dbReference type="InterPro" id="IPR013131">
    <property type="entry name" value="Mannitol_DH_N"/>
</dbReference>
<dbReference type="EMBL" id="CABDVL010000003">
    <property type="protein sequence ID" value="VTM55814.1"/>
    <property type="molecule type" value="Genomic_DNA"/>
</dbReference>
<dbReference type="GO" id="GO:0008926">
    <property type="term" value="F:mannitol-1-phosphate 5-dehydrogenase activity"/>
    <property type="evidence" value="ECO:0007669"/>
    <property type="project" value="TreeGrafter"/>
</dbReference>
<evidence type="ECO:0000259" key="4">
    <source>
        <dbReference type="Pfam" id="PF01232"/>
    </source>
</evidence>
<feature type="domain" description="Mannitol dehydrogenase N-terminal" evidence="4">
    <location>
        <begin position="17"/>
        <end position="263"/>
    </location>
</feature>
<dbReference type="HAMAP" id="MF_00670">
    <property type="entry name" value="Altron_oxidoreduct"/>
    <property type="match status" value="1"/>
</dbReference>
<evidence type="ECO:0000313" key="6">
    <source>
        <dbReference type="EMBL" id="VTM55814.1"/>
    </source>
</evidence>
<dbReference type="GO" id="GO:0005829">
    <property type="term" value="C:cytosol"/>
    <property type="evidence" value="ECO:0007669"/>
    <property type="project" value="TreeGrafter"/>
</dbReference>
<protein>
    <recommendedName>
        <fullName evidence="3">Altronate oxidoreductase</fullName>
        <ecNumber evidence="3">1.1.1.58</ecNumber>
    </recommendedName>
    <alternativeName>
        <fullName evidence="3">Tagaturonate dehydrogenase</fullName>
    </alternativeName>
    <alternativeName>
        <fullName evidence="3">Tagaturonate reductase</fullName>
    </alternativeName>
</protein>
<accession>A0A4P0Y8L5</accession>
<dbReference type="SUPFAM" id="SSF48179">
    <property type="entry name" value="6-phosphogluconate dehydrogenase C-terminal domain-like"/>
    <property type="match status" value="1"/>
</dbReference>